<evidence type="ECO:0000256" key="2">
    <source>
        <dbReference type="ARBA" id="ARBA00006986"/>
    </source>
</evidence>
<sequence length="206" mass="23591">MTLFNSQNIDFIEKTCPSHNVLTGWFCAIQESVTRRLTLIMSNTLLLIIAQNNLINSILILKIMPNSMNLSLFLVTIMFFHLLAVVTITRCEDQENKPKINETKSDEEKKEQVPQENTSINATTSGLDKFSNYISRNSAMLKRAFYVFVAVGAILMVYFGIRLYRSKKRRVKSYGLLHSSGENYELNPLNVDSDDDYTVFEAKSLR</sequence>
<comment type="similarity">
    <text evidence="2">Belongs to the FAM174 family.</text>
</comment>
<evidence type="ECO:0000313" key="11">
    <source>
        <dbReference type="Proteomes" id="UP001642483"/>
    </source>
</evidence>
<evidence type="ECO:0000256" key="4">
    <source>
        <dbReference type="ARBA" id="ARBA00022729"/>
    </source>
</evidence>
<keyword evidence="11" id="KW-1185">Reference proteome</keyword>
<feature type="transmembrane region" description="Helical" evidence="9">
    <location>
        <begin position="68"/>
        <end position="88"/>
    </location>
</feature>
<evidence type="ECO:0000256" key="8">
    <source>
        <dbReference type="SAM" id="MobiDB-lite"/>
    </source>
</evidence>
<comment type="caution">
    <text evidence="10">The sequence shown here is derived from an EMBL/GenBank/DDBJ whole genome shotgun (WGS) entry which is preliminary data.</text>
</comment>
<evidence type="ECO:0000256" key="6">
    <source>
        <dbReference type="ARBA" id="ARBA00023136"/>
    </source>
</evidence>
<dbReference type="InterPro" id="IPR009565">
    <property type="entry name" value="FAM174-like"/>
</dbReference>
<feature type="region of interest" description="Disordered" evidence="8">
    <location>
        <begin position="97"/>
        <end position="122"/>
    </location>
</feature>
<evidence type="ECO:0000256" key="7">
    <source>
        <dbReference type="ARBA" id="ARBA00023180"/>
    </source>
</evidence>
<evidence type="ECO:0000256" key="3">
    <source>
        <dbReference type="ARBA" id="ARBA00022692"/>
    </source>
</evidence>
<feature type="transmembrane region" description="Helical" evidence="9">
    <location>
        <begin position="40"/>
        <end position="61"/>
    </location>
</feature>
<dbReference type="Pfam" id="PF06679">
    <property type="entry name" value="DUF1180"/>
    <property type="match status" value="1"/>
</dbReference>
<accession>A0ABP0FQL6</accession>
<evidence type="ECO:0000313" key="10">
    <source>
        <dbReference type="EMBL" id="CAK8680268.1"/>
    </source>
</evidence>
<proteinExistence type="inferred from homology"/>
<evidence type="ECO:0000256" key="1">
    <source>
        <dbReference type="ARBA" id="ARBA00004479"/>
    </source>
</evidence>
<protein>
    <submittedName>
        <fullName evidence="10">Uncharacterized protein</fullName>
    </submittedName>
</protein>
<keyword evidence="5 9" id="KW-1133">Transmembrane helix</keyword>
<evidence type="ECO:0000256" key="9">
    <source>
        <dbReference type="SAM" id="Phobius"/>
    </source>
</evidence>
<keyword evidence="6 9" id="KW-0472">Membrane</keyword>
<comment type="subcellular location">
    <subcellularLocation>
        <location evidence="1">Membrane</location>
        <topology evidence="1">Single-pass type I membrane protein</topology>
    </subcellularLocation>
</comment>
<feature type="compositionally biased region" description="Basic and acidic residues" evidence="8">
    <location>
        <begin position="97"/>
        <end position="113"/>
    </location>
</feature>
<name>A0ABP0FQL6_CLALP</name>
<dbReference type="PANTHER" id="PTHR28607">
    <property type="entry name" value="EXPRESSED PROTEIN"/>
    <property type="match status" value="1"/>
</dbReference>
<gene>
    <name evidence="10" type="ORF">CVLEPA_LOCUS10540</name>
</gene>
<keyword evidence="7" id="KW-0325">Glycoprotein</keyword>
<dbReference type="Proteomes" id="UP001642483">
    <property type="component" value="Unassembled WGS sequence"/>
</dbReference>
<reference evidence="10 11" key="1">
    <citation type="submission" date="2024-02" db="EMBL/GenBank/DDBJ databases">
        <authorList>
            <person name="Daric V."/>
            <person name="Darras S."/>
        </authorList>
    </citation>
    <scope>NUCLEOTIDE SEQUENCE [LARGE SCALE GENOMIC DNA]</scope>
</reference>
<evidence type="ECO:0000256" key="5">
    <source>
        <dbReference type="ARBA" id="ARBA00022989"/>
    </source>
</evidence>
<feature type="transmembrane region" description="Helical" evidence="9">
    <location>
        <begin position="144"/>
        <end position="164"/>
    </location>
</feature>
<keyword evidence="4" id="KW-0732">Signal</keyword>
<keyword evidence="3 9" id="KW-0812">Transmembrane</keyword>
<dbReference type="EMBL" id="CAWYQH010000068">
    <property type="protein sequence ID" value="CAK8680268.1"/>
    <property type="molecule type" value="Genomic_DNA"/>
</dbReference>
<dbReference type="PANTHER" id="PTHR28607:SF4">
    <property type="entry name" value="TRANSMEMBRANE PROTEIN"/>
    <property type="match status" value="1"/>
</dbReference>
<organism evidence="10 11">
    <name type="scientific">Clavelina lepadiformis</name>
    <name type="common">Light-bulb sea squirt</name>
    <name type="synonym">Ascidia lepadiformis</name>
    <dbReference type="NCBI Taxonomy" id="159417"/>
    <lineage>
        <taxon>Eukaryota</taxon>
        <taxon>Metazoa</taxon>
        <taxon>Chordata</taxon>
        <taxon>Tunicata</taxon>
        <taxon>Ascidiacea</taxon>
        <taxon>Aplousobranchia</taxon>
        <taxon>Clavelinidae</taxon>
        <taxon>Clavelina</taxon>
    </lineage>
</organism>